<dbReference type="RefSeq" id="WP_379961934.1">
    <property type="nucleotide sequence ID" value="NZ_JAUYVI010000012.1"/>
</dbReference>
<keyword evidence="1" id="KW-0732">Signal</keyword>
<comment type="caution">
    <text evidence="2">The sequence shown here is derived from an EMBL/GenBank/DDBJ whole genome shotgun (WGS) entry which is preliminary data.</text>
</comment>
<proteinExistence type="predicted"/>
<reference evidence="3" key="1">
    <citation type="submission" date="2023-08" db="EMBL/GenBank/DDBJ databases">
        <title>Rhodospirillaceae gen. nov., a novel taxon isolated from the Yangtze River Yuezi River estuary sludge.</title>
        <authorList>
            <person name="Ruan L."/>
        </authorList>
    </citation>
    <scope>NUCLEOTIDE SEQUENCE [LARGE SCALE GENOMIC DNA]</scope>
    <source>
        <strain evidence="3">R-7</strain>
    </source>
</reference>
<feature type="chain" id="PRO_5045252408" evidence="1">
    <location>
        <begin position="35"/>
        <end position="227"/>
    </location>
</feature>
<protein>
    <submittedName>
        <fullName evidence="2">Transglutaminase-like cysteine peptidase</fullName>
    </submittedName>
</protein>
<organism evidence="2 3">
    <name type="scientific">Dongia sedimenti</name>
    <dbReference type="NCBI Taxonomy" id="3064282"/>
    <lineage>
        <taxon>Bacteria</taxon>
        <taxon>Pseudomonadati</taxon>
        <taxon>Pseudomonadota</taxon>
        <taxon>Alphaproteobacteria</taxon>
        <taxon>Rhodospirillales</taxon>
        <taxon>Dongiaceae</taxon>
        <taxon>Dongia</taxon>
    </lineage>
</organism>
<gene>
    <name evidence="2" type="ORF">Q8A70_27680</name>
</gene>
<dbReference type="Proteomes" id="UP001230156">
    <property type="component" value="Unassembled WGS sequence"/>
</dbReference>
<evidence type="ECO:0000256" key="1">
    <source>
        <dbReference type="SAM" id="SignalP"/>
    </source>
</evidence>
<feature type="signal peptide" evidence="1">
    <location>
        <begin position="1"/>
        <end position="34"/>
    </location>
</feature>
<name>A0ABU0YX56_9PROT</name>
<dbReference type="PANTHER" id="PTHR39327:SF1">
    <property type="entry name" value="BLR5470 PROTEIN"/>
    <property type="match status" value="1"/>
</dbReference>
<dbReference type="PANTHER" id="PTHR39327">
    <property type="match status" value="1"/>
</dbReference>
<dbReference type="Pfam" id="PF06035">
    <property type="entry name" value="Peptidase_C93"/>
    <property type="match status" value="1"/>
</dbReference>
<dbReference type="EMBL" id="JAUYVI010000012">
    <property type="protein sequence ID" value="MDQ7251498.1"/>
    <property type="molecule type" value="Genomic_DNA"/>
</dbReference>
<evidence type="ECO:0000313" key="2">
    <source>
        <dbReference type="EMBL" id="MDQ7251498.1"/>
    </source>
</evidence>
<dbReference type="Gene3D" id="3.10.620.30">
    <property type="match status" value="1"/>
</dbReference>
<sequence>MSGPAGCCRGSLPRLLAGALIAALALLHAPGAEARSYPNIFGSKEIASQNWGVKTSAIANWRAMLQRWANGAPCESNTCTSKGWDALVAKVKAAGDPMAQIKVANQLMNDPAQHPYIEDINNWGKTEYWATAFQFLRKSGDCEDFSIAKYMLLKAAGMPVENMRVVAVRIRSLGGIGHAILVVYQGDKALVLDNRVAPVMDEKLVRSEFQPALSVNENSWWVHLPGK</sequence>
<dbReference type="InterPro" id="IPR010319">
    <property type="entry name" value="Transglutaminase-like_Cys_pept"/>
</dbReference>
<accession>A0ABU0YX56</accession>
<keyword evidence="3" id="KW-1185">Reference proteome</keyword>
<evidence type="ECO:0000313" key="3">
    <source>
        <dbReference type="Proteomes" id="UP001230156"/>
    </source>
</evidence>